<keyword evidence="3" id="KW-1185">Reference proteome</keyword>
<dbReference type="RefSeq" id="WP_260591779.1">
    <property type="nucleotide sequence ID" value="NZ_CP104003.1"/>
</dbReference>
<gene>
    <name evidence="2" type="ORF">N0B31_11535</name>
</gene>
<feature type="transmembrane region" description="Helical" evidence="1">
    <location>
        <begin position="323"/>
        <end position="341"/>
    </location>
</feature>
<dbReference type="Proteomes" id="UP001057580">
    <property type="component" value="Chromosome"/>
</dbReference>
<keyword evidence="1" id="KW-0812">Transmembrane</keyword>
<feature type="transmembrane region" description="Helical" evidence="1">
    <location>
        <begin position="433"/>
        <end position="453"/>
    </location>
</feature>
<name>A0A9E7QZA0_9EURY</name>
<feature type="transmembrane region" description="Helical" evidence="1">
    <location>
        <begin position="353"/>
        <end position="372"/>
    </location>
</feature>
<feature type="transmembrane region" description="Helical" evidence="1">
    <location>
        <begin position="552"/>
        <end position="570"/>
    </location>
</feature>
<feature type="transmembrane region" description="Helical" evidence="1">
    <location>
        <begin position="188"/>
        <end position="209"/>
    </location>
</feature>
<keyword evidence="1" id="KW-1133">Transmembrane helix</keyword>
<feature type="transmembrane region" description="Helical" evidence="1">
    <location>
        <begin position="122"/>
        <end position="141"/>
    </location>
</feature>
<reference evidence="2" key="1">
    <citation type="submission" date="2022-09" db="EMBL/GenBank/DDBJ databases">
        <title>Diverse halophilic archaea isolated from saline environments.</title>
        <authorList>
            <person name="Cui H.-L."/>
        </authorList>
    </citation>
    <scope>NUCLEOTIDE SEQUENCE</scope>
    <source>
        <strain evidence="2">ZS-35-S2</strain>
    </source>
</reference>
<accession>A0A9E7QZA0</accession>
<protein>
    <submittedName>
        <fullName evidence="2">Uncharacterized protein</fullName>
    </submittedName>
</protein>
<feature type="transmembrane region" description="Helical" evidence="1">
    <location>
        <begin position="33"/>
        <end position="56"/>
    </location>
</feature>
<feature type="transmembrane region" description="Helical" evidence="1">
    <location>
        <begin position="147"/>
        <end position="176"/>
    </location>
</feature>
<organism evidence="2 3">
    <name type="scientific">Salinirubellus salinus</name>
    <dbReference type="NCBI Taxonomy" id="1364945"/>
    <lineage>
        <taxon>Archaea</taxon>
        <taxon>Methanobacteriati</taxon>
        <taxon>Methanobacteriota</taxon>
        <taxon>Stenosarchaea group</taxon>
        <taxon>Halobacteria</taxon>
        <taxon>Halobacteriales</taxon>
        <taxon>Natronomonadaceae</taxon>
        <taxon>Salinirubellus</taxon>
    </lineage>
</organism>
<proteinExistence type="predicted"/>
<feature type="transmembrane region" description="Helical" evidence="1">
    <location>
        <begin position="474"/>
        <end position="495"/>
    </location>
</feature>
<keyword evidence="1" id="KW-0472">Membrane</keyword>
<dbReference type="EMBL" id="CP104003">
    <property type="protein sequence ID" value="UWM52784.1"/>
    <property type="molecule type" value="Genomic_DNA"/>
</dbReference>
<dbReference type="GeneID" id="74943063"/>
<feature type="transmembrane region" description="Helical" evidence="1">
    <location>
        <begin position="237"/>
        <end position="266"/>
    </location>
</feature>
<evidence type="ECO:0000313" key="3">
    <source>
        <dbReference type="Proteomes" id="UP001057580"/>
    </source>
</evidence>
<evidence type="ECO:0000256" key="1">
    <source>
        <dbReference type="SAM" id="Phobius"/>
    </source>
</evidence>
<sequence length="580" mass="59189">MAEPAWLGQARRVARMEFRRSVRKVRGSGLRMGGLLLAAGFFTLVAVGFSALLISLDPDVSGFTVPDVFRGTVAGQWLFALVILTQRVVSNFPEPEAEAFVLTTIPVRAAVLGQMLAETYRALAYIGLPVLALAGSLAYVAGAPLLFVAVVLAFGLFVASVCAVAAALGYGLKLLVARVPGIARNQTLLGVLAVLLFFGGYTLVQLQVVDYSVLGVLPMGWFVDLAVLGSPVEGSALLALGAAAFGLGGIALAVALGAPLATALWLGDSVEGRVEREQARVGTASGDPLAAAISPLAFPVGRPATRRVAQRTVLLARRAPIKLSFLLTPFVLGAVGLGNLAASGNLAATIGPLAPVLAVTLPWLTGAALALNPLGDEGRVLPVTLTALTDGRAYVRGLALPGLLYGVPLAVVLTPLATLGGTYTALEVACLTLLAGVTAASSAALAPGVGVAFPRLNAVRVVRGRDLVPPRFTAIALHGAAVFGLGGFAAAALLAPDATRTGLAVVVGGLLALPFDLAATRGLPTAGVAAGLRDAGDAIAAVPNLAFRWGGYLIPPLVGVGLALAALRFARRRYERFEVD</sequence>
<feature type="transmembrane region" description="Helical" evidence="1">
    <location>
        <begin position="393"/>
        <end position="413"/>
    </location>
</feature>
<dbReference type="KEGG" id="ssai:N0B31_11535"/>
<evidence type="ECO:0000313" key="2">
    <source>
        <dbReference type="EMBL" id="UWM52784.1"/>
    </source>
</evidence>
<dbReference type="AlphaFoldDB" id="A0A9E7QZA0"/>